<evidence type="ECO:0000313" key="2">
    <source>
        <dbReference type="Proteomes" id="UP000030706"/>
    </source>
</evidence>
<dbReference type="GeneID" id="40741534"/>
<dbReference type="HOGENOM" id="CLU_1749269_0_0_1"/>
<dbReference type="AlphaFoldDB" id="A0A074XQN1"/>
<dbReference type="RefSeq" id="XP_029762151.1">
    <property type="nucleotide sequence ID" value="XM_029899228.1"/>
</dbReference>
<organism evidence="1 2">
    <name type="scientific">Aureobasidium pullulans EXF-150</name>
    <dbReference type="NCBI Taxonomy" id="1043002"/>
    <lineage>
        <taxon>Eukaryota</taxon>
        <taxon>Fungi</taxon>
        <taxon>Dikarya</taxon>
        <taxon>Ascomycota</taxon>
        <taxon>Pezizomycotina</taxon>
        <taxon>Dothideomycetes</taxon>
        <taxon>Dothideomycetidae</taxon>
        <taxon>Dothideales</taxon>
        <taxon>Saccotheciaceae</taxon>
        <taxon>Aureobasidium</taxon>
    </lineage>
</organism>
<proteinExistence type="predicted"/>
<accession>A0A074XQN1</accession>
<dbReference type="Proteomes" id="UP000030706">
    <property type="component" value="Unassembled WGS sequence"/>
</dbReference>
<keyword evidence="2" id="KW-1185">Reference proteome</keyword>
<dbReference type="EMBL" id="KL584979">
    <property type="protein sequence ID" value="KEQ85964.1"/>
    <property type="molecule type" value="Genomic_DNA"/>
</dbReference>
<gene>
    <name evidence="1" type="ORF">M438DRAFT_187749</name>
</gene>
<sequence length="149" mass="16592">MKLLLYRENCMQHVQCNAEIWKQNALGLAEHNLITAATACIRMPAPINLWLRHSCASIATHETAASEPVACSSFVPRPMADGRSCFLEKSGETFEKAHRLSLPVRKMCHASQVHMHVAGFAGSLHTDLQFTPCLWASISVRNRQHRAST</sequence>
<protein>
    <submittedName>
        <fullName evidence="1">Uncharacterized protein</fullName>
    </submittedName>
</protein>
<reference evidence="1 2" key="1">
    <citation type="journal article" date="2014" name="BMC Genomics">
        <title>Genome sequencing of four Aureobasidium pullulans varieties: biotechnological potential, stress tolerance, and description of new species.</title>
        <authorList>
            <person name="Gostin Ar C."/>
            <person name="Ohm R.A."/>
            <person name="Kogej T."/>
            <person name="Sonjak S."/>
            <person name="Turk M."/>
            <person name="Zajc J."/>
            <person name="Zalar P."/>
            <person name="Grube M."/>
            <person name="Sun H."/>
            <person name="Han J."/>
            <person name="Sharma A."/>
            <person name="Chiniquy J."/>
            <person name="Ngan C.Y."/>
            <person name="Lipzen A."/>
            <person name="Barry K."/>
            <person name="Grigoriev I.V."/>
            <person name="Gunde-Cimerman N."/>
        </authorList>
    </citation>
    <scope>NUCLEOTIDE SEQUENCE [LARGE SCALE GENOMIC DNA]</scope>
    <source>
        <strain evidence="1 2">EXF-150</strain>
    </source>
</reference>
<name>A0A074XQN1_AURPU</name>
<evidence type="ECO:0000313" key="1">
    <source>
        <dbReference type="EMBL" id="KEQ85964.1"/>
    </source>
</evidence>